<dbReference type="InterPro" id="IPR031818">
    <property type="entry name" value="Hri1"/>
</dbReference>
<gene>
    <name evidence="1" type="ORF">AK830_g7884</name>
</gene>
<protein>
    <recommendedName>
        <fullName evidence="3">Protein HRI1</fullName>
    </recommendedName>
</protein>
<proteinExistence type="predicted"/>
<dbReference type="Gene3D" id="2.40.128.320">
    <property type="entry name" value="Protein HRI1, N-terminal domain"/>
    <property type="match status" value="1"/>
</dbReference>
<dbReference type="InterPro" id="IPR043047">
    <property type="entry name" value="Hri1_N_sf"/>
</dbReference>
<dbReference type="STRING" id="78410.A0A0P7B962"/>
<dbReference type="Pfam" id="PF16815">
    <property type="entry name" value="HRI1"/>
    <property type="match status" value="1"/>
</dbReference>
<evidence type="ECO:0008006" key="3">
    <source>
        <dbReference type="Google" id="ProtNLM"/>
    </source>
</evidence>
<accession>A0A0P7B962</accession>
<name>A0A0P7B962_9HYPO</name>
<dbReference type="AlphaFoldDB" id="A0A0P7B962"/>
<organism evidence="1 2">
    <name type="scientific">Neonectria ditissima</name>
    <dbReference type="NCBI Taxonomy" id="78410"/>
    <lineage>
        <taxon>Eukaryota</taxon>
        <taxon>Fungi</taxon>
        <taxon>Dikarya</taxon>
        <taxon>Ascomycota</taxon>
        <taxon>Pezizomycotina</taxon>
        <taxon>Sordariomycetes</taxon>
        <taxon>Hypocreomycetidae</taxon>
        <taxon>Hypocreales</taxon>
        <taxon>Nectriaceae</taxon>
        <taxon>Neonectria</taxon>
    </lineage>
</organism>
<sequence>MQSQALQRVSVRWLPEPAYEDTETVALNVGGFFIDLRVAKDSSTIQWSRAGERIILKEEPLTCRWTHIIDSLDLTIPDEAHFIKLENGDDLEVGTTPCPHKNGAMTAYEEVWRDITAPISSDDQSWILQSSHEATFIGKVGNIYLAIRKGSDGSFAARKEDFEGDWTISFESGHVQELPRVKQVLEEFEVEGSDRAEGRKVKIASTEYVVKALGSN</sequence>
<dbReference type="EMBL" id="LKCW01000127">
    <property type="protein sequence ID" value="KPM38682.1"/>
    <property type="molecule type" value="Genomic_DNA"/>
</dbReference>
<dbReference type="Proteomes" id="UP000050424">
    <property type="component" value="Unassembled WGS sequence"/>
</dbReference>
<evidence type="ECO:0000313" key="2">
    <source>
        <dbReference type="Proteomes" id="UP000050424"/>
    </source>
</evidence>
<dbReference type="OrthoDB" id="4045395at2759"/>
<comment type="caution">
    <text evidence="1">The sequence shown here is derived from an EMBL/GenBank/DDBJ whole genome shotgun (WGS) entry which is preliminary data.</text>
</comment>
<evidence type="ECO:0000313" key="1">
    <source>
        <dbReference type="EMBL" id="KPM38682.1"/>
    </source>
</evidence>
<reference evidence="1 2" key="1">
    <citation type="submission" date="2015-09" db="EMBL/GenBank/DDBJ databases">
        <title>Draft genome of a European isolate of the apple canker pathogen Neonectria ditissima.</title>
        <authorList>
            <person name="Gomez-Cortecero A."/>
            <person name="Harrison R.J."/>
            <person name="Armitage A.D."/>
        </authorList>
    </citation>
    <scope>NUCLEOTIDE SEQUENCE [LARGE SCALE GENOMIC DNA]</scope>
    <source>
        <strain evidence="1 2">R09/05</strain>
    </source>
</reference>
<keyword evidence="2" id="KW-1185">Reference proteome</keyword>